<dbReference type="GO" id="GO:0004860">
    <property type="term" value="F:protein kinase inhibitor activity"/>
    <property type="evidence" value="ECO:0007669"/>
    <property type="project" value="UniProtKB-KW"/>
</dbReference>
<feature type="domain" description="Carboxyltransferase" evidence="4">
    <location>
        <begin position="26"/>
        <end position="216"/>
    </location>
</feature>
<keyword evidence="1" id="KW-0547">Nucleotide-binding</keyword>
<dbReference type="NCBIfam" id="TIGR00370">
    <property type="entry name" value="5-oxoprolinase subunit PxpB"/>
    <property type="match status" value="1"/>
</dbReference>
<sequence length="228" mass="24379">MTAGTAETAPSGTARPLESTVDNWDMRLLPCGDRALLVELADSAGVVGLYAALRAAPPPGVVDMVPAARTLLLRLGPDETDLRAVAAAVRGAEPVWDERESRDRVEVPVRYDGEDLAEVARLTGLTEREVVAAHTGSEWTVAFCGFAPGFGYLTGGDPRLRVPRRAVPRTRVPAGAVALAGEYTGVYPRVSPGGWQLIGRTDLVVWQVDRDPPALLRPGTTVRFVEET</sequence>
<dbReference type="InterPro" id="IPR010016">
    <property type="entry name" value="PxpB"/>
</dbReference>
<keyword evidence="5" id="KW-0649">Protein kinase inhibitor</keyword>
<dbReference type="Pfam" id="PF02682">
    <property type="entry name" value="CT_C_D"/>
    <property type="match status" value="1"/>
</dbReference>
<comment type="caution">
    <text evidence="5">The sequence shown here is derived from an EMBL/GenBank/DDBJ whole genome shotgun (WGS) entry which is preliminary data.</text>
</comment>
<dbReference type="Gene3D" id="2.40.100.10">
    <property type="entry name" value="Cyclophilin-like"/>
    <property type="match status" value="1"/>
</dbReference>
<evidence type="ECO:0000259" key="4">
    <source>
        <dbReference type="SMART" id="SM00796"/>
    </source>
</evidence>
<evidence type="ECO:0000313" key="6">
    <source>
        <dbReference type="Proteomes" id="UP001205311"/>
    </source>
</evidence>
<protein>
    <submittedName>
        <fullName evidence="5">Sensor histidine kinase inhibitor, KipI family</fullName>
    </submittedName>
</protein>
<keyword evidence="3" id="KW-0067">ATP-binding</keyword>
<dbReference type="InterPro" id="IPR003833">
    <property type="entry name" value="CT_C_D"/>
</dbReference>
<proteinExistence type="predicted"/>
<evidence type="ECO:0000256" key="3">
    <source>
        <dbReference type="ARBA" id="ARBA00022840"/>
    </source>
</evidence>
<dbReference type="InterPro" id="IPR029000">
    <property type="entry name" value="Cyclophilin-like_dom_sf"/>
</dbReference>
<accession>A0ABT1HMZ0</accession>
<dbReference type="Proteomes" id="UP001205311">
    <property type="component" value="Unassembled WGS sequence"/>
</dbReference>
<gene>
    <name evidence="5" type="ORF">LX15_000548</name>
</gene>
<dbReference type="PANTHER" id="PTHR34698:SF2">
    <property type="entry name" value="5-OXOPROLINASE SUBUNIT B"/>
    <property type="match status" value="1"/>
</dbReference>
<dbReference type="PANTHER" id="PTHR34698">
    <property type="entry name" value="5-OXOPROLINASE SUBUNIT B"/>
    <property type="match status" value="1"/>
</dbReference>
<keyword evidence="6" id="KW-1185">Reference proteome</keyword>
<evidence type="ECO:0000256" key="1">
    <source>
        <dbReference type="ARBA" id="ARBA00022741"/>
    </source>
</evidence>
<dbReference type="EMBL" id="JAMTCP010000002">
    <property type="protein sequence ID" value="MCP2256865.1"/>
    <property type="molecule type" value="Genomic_DNA"/>
</dbReference>
<dbReference type="Gene3D" id="3.30.1360.40">
    <property type="match status" value="1"/>
</dbReference>
<evidence type="ECO:0000256" key="2">
    <source>
        <dbReference type="ARBA" id="ARBA00022801"/>
    </source>
</evidence>
<keyword evidence="2" id="KW-0378">Hydrolase</keyword>
<dbReference type="SUPFAM" id="SSF50891">
    <property type="entry name" value="Cyclophilin-like"/>
    <property type="match status" value="1"/>
</dbReference>
<reference evidence="5 6" key="1">
    <citation type="submission" date="2022-06" db="EMBL/GenBank/DDBJ databases">
        <title>Genomic Encyclopedia of Archaeal and Bacterial Type Strains, Phase II (KMG-II): from individual species to whole genera.</title>
        <authorList>
            <person name="Goeker M."/>
        </authorList>
    </citation>
    <scope>NUCLEOTIDE SEQUENCE [LARGE SCALE GENOMIC DNA]</scope>
    <source>
        <strain evidence="5 6">DSM 40477</strain>
    </source>
</reference>
<evidence type="ECO:0000313" key="5">
    <source>
        <dbReference type="EMBL" id="MCP2256865.1"/>
    </source>
</evidence>
<dbReference type="SUPFAM" id="SSF160467">
    <property type="entry name" value="PH0987 N-terminal domain-like"/>
    <property type="match status" value="1"/>
</dbReference>
<name>A0ABT1HMZ0_STRSD</name>
<dbReference type="SMART" id="SM00796">
    <property type="entry name" value="AHS1"/>
    <property type="match status" value="1"/>
</dbReference>
<organism evidence="5 6">
    <name type="scientific">Streptoalloteichus tenebrarius (strain ATCC 17920 / DSM 40477 / JCM 4838 / CBS 697.72 / NBRC 16177 / NCIMB 11028 / NRRL B-12390 / A12253. 1 / ISP 5477)</name>
    <name type="common">Streptomyces tenebrarius</name>
    <dbReference type="NCBI Taxonomy" id="1933"/>
    <lineage>
        <taxon>Bacteria</taxon>
        <taxon>Bacillati</taxon>
        <taxon>Actinomycetota</taxon>
        <taxon>Actinomycetes</taxon>
        <taxon>Pseudonocardiales</taxon>
        <taxon>Pseudonocardiaceae</taxon>
        <taxon>Streptoalloteichus</taxon>
    </lineage>
</organism>